<feature type="domain" description="RING-type" evidence="5">
    <location>
        <begin position="9"/>
        <end position="47"/>
    </location>
</feature>
<evidence type="ECO:0000313" key="6">
    <source>
        <dbReference type="EMBL" id="EST41490.1"/>
    </source>
</evidence>
<evidence type="ECO:0000259" key="5">
    <source>
        <dbReference type="PROSITE" id="PS50089"/>
    </source>
</evidence>
<evidence type="ECO:0000313" key="8">
    <source>
        <dbReference type="Proteomes" id="UP000018208"/>
    </source>
</evidence>
<keyword evidence="8" id="KW-1185">Reference proteome</keyword>
<evidence type="ECO:0000256" key="3">
    <source>
        <dbReference type="ARBA" id="ARBA00022833"/>
    </source>
</evidence>
<reference evidence="6 7" key="1">
    <citation type="journal article" date="2014" name="PLoS Genet.">
        <title>The Genome of Spironucleus salmonicida Highlights a Fish Pathogen Adapted to Fluctuating Environments.</title>
        <authorList>
            <person name="Xu F."/>
            <person name="Jerlstrom-Hultqvist J."/>
            <person name="Einarsson E."/>
            <person name="Astvaldsson A."/>
            <person name="Svard S.G."/>
            <person name="Andersson J.O."/>
        </authorList>
    </citation>
    <scope>NUCLEOTIDE SEQUENCE</scope>
    <source>
        <strain evidence="7">ATCC 50377</strain>
    </source>
</reference>
<dbReference type="Pfam" id="PF00097">
    <property type="entry name" value="zf-C3HC4"/>
    <property type="match status" value="1"/>
</dbReference>
<dbReference type="PROSITE" id="PS50089">
    <property type="entry name" value="ZF_RING_2"/>
    <property type="match status" value="1"/>
</dbReference>
<gene>
    <name evidence="6" type="ORF">SS50377_19217</name>
    <name evidence="7" type="ORF">SS50377_26645</name>
</gene>
<dbReference type="InterPro" id="IPR001841">
    <property type="entry name" value="Znf_RING"/>
</dbReference>
<dbReference type="CDD" id="cd16449">
    <property type="entry name" value="RING-HC"/>
    <property type="match status" value="1"/>
</dbReference>
<keyword evidence="3" id="KW-0862">Zinc</keyword>
<organism evidence="6">
    <name type="scientific">Spironucleus salmonicida</name>
    <dbReference type="NCBI Taxonomy" id="348837"/>
    <lineage>
        <taxon>Eukaryota</taxon>
        <taxon>Metamonada</taxon>
        <taxon>Diplomonadida</taxon>
        <taxon>Hexamitidae</taxon>
        <taxon>Hexamitinae</taxon>
        <taxon>Spironucleus</taxon>
    </lineage>
</organism>
<evidence type="ECO:0000313" key="7">
    <source>
        <dbReference type="EMBL" id="KAH0572435.1"/>
    </source>
</evidence>
<dbReference type="Proteomes" id="UP000018208">
    <property type="component" value="Unassembled WGS sequence"/>
</dbReference>
<reference evidence="7" key="2">
    <citation type="submission" date="2020-12" db="EMBL/GenBank/DDBJ databases">
        <title>New Spironucleus salmonicida genome in near-complete chromosomes.</title>
        <authorList>
            <person name="Xu F."/>
            <person name="Kurt Z."/>
            <person name="Jimenez-Gonzalez A."/>
            <person name="Astvaldsson A."/>
            <person name="Andersson J.O."/>
            <person name="Svard S.G."/>
        </authorList>
    </citation>
    <scope>NUCLEOTIDE SEQUENCE</scope>
    <source>
        <strain evidence="7">ATCC 50377</strain>
    </source>
</reference>
<evidence type="ECO:0000256" key="1">
    <source>
        <dbReference type="ARBA" id="ARBA00022723"/>
    </source>
</evidence>
<dbReference type="Gene3D" id="3.30.40.10">
    <property type="entry name" value="Zinc/RING finger domain, C3HC4 (zinc finger)"/>
    <property type="match status" value="1"/>
</dbReference>
<name>V6LAK5_9EUKA</name>
<dbReference type="InterPro" id="IPR018957">
    <property type="entry name" value="Znf_C3HC4_RING-type"/>
</dbReference>
<dbReference type="InterPro" id="IPR013083">
    <property type="entry name" value="Znf_RING/FYVE/PHD"/>
</dbReference>
<sequence length="276" mass="31638">MPFPDSLICQICHGLAQQPVPLSCNHLFCLLCIEKHKLNSSMLCPVCLKSFQQEKLIPIPYLDTVISEYNIDLKTSRSSPIAFQPSQDEFSVTSSDSPIFTHFDIFGKETQLCKVCNEYIRHSNFVSHKQFCRQNKFSLLGKAQMKKTIDPKQKSDNTKKQLVYTDSMSISTVRSFLVSFGFLQASFQDKTISQQREIAQKAVFRYNQLLMDKQNQQDISGLKQMICGEILSQKNISMGEFQGLLMQLVEKVNIPYAETILKILKLKKKNEEIDID</sequence>
<evidence type="ECO:0000256" key="2">
    <source>
        <dbReference type="ARBA" id="ARBA00022771"/>
    </source>
</evidence>
<dbReference type="AlphaFoldDB" id="V6LAK5"/>
<evidence type="ECO:0000256" key="4">
    <source>
        <dbReference type="PROSITE-ProRule" id="PRU00175"/>
    </source>
</evidence>
<protein>
    <submittedName>
        <fullName evidence="6">Zinc finger, C3HC4 type (RING finger) domain-containing protein</fullName>
    </submittedName>
</protein>
<dbReference type="SUPFAM" id="SSF57850">
    <property type="entry name" value="RING/U-box"/>
    <property type="match status" value="1"/>
</dbReference>
<proteinExistence type="predicted"/>
<dbReference type="VEuPathDB" id="GiardiaDB:SS50377_26645"/>
<dbReference type="EMBL" id="AUWU02000006">
    <property type="protein sequence ID" value="KAH0572435.1"/>
    <property type="molecule type" value="Genomic_DNA"/>
</dbReference>
<dbReference type="EMBL" id="KI546170">
    <property type="protein sequence ID" value="EST41490.1"/>
    <property type="molecule type" value="Genomic_DNA"/>
</dbReference>
<dbReference type="PROSITE" id="PS00518">
    <property type="entry name" value="ZF_RING_1"/>
    <property type="match status" value="1"/>
</dbReference>
<keyword evidence="2 4" id="KW-0863">Zinc-finger</keyword>
<dbReference type="InterPro" id="IPR017907">
    <property type="entry name" value="Znf_RING_CS"/>
</dbReference>
<keyword evidence="1" id="KW-0479">Metal-binding</keyword>
<dbReference type="SMART" id="SM00184">
    <property type="entry name" value="RING"/>
    <property type="match status" value="1"/>
</dbReference>
<dbReference type="OrthoDB" id="1737391at2759"/>
<accession>V6LAK5</accession>
<dbReference type="GO" id="GO:0008270">
    <property type="term" value="F:zinc ion binding"/>
    <property type="evidence" value="ECO:0007669"/>
    <property type="project" value="UniProtKB-KW"/>
</dbReference>